<feature type="transmembrane region" description="Helical" evidence="2">
    <location>
        <begin position="38"/>
        <end position="61"/>
    </location>
</feature>
<sequence length="149" mass="14879">MGRPASARPAREAGHSGEPADARQHLAWRGDRRDRGSAILEFTGLLPILLVVGMAGIQLGIAGYAASQAGTAARAAARAESLEPGTGAAAGSSAVSGWVARRADIATTGCGGGGGTVTATVTVTIPPVIPVFRSVGSVSRDVTMPCDED</sequence>
<evidence type="ECO:0000256" key="2">
    <source>
        <dbReference type="SAM" id="Phobius"/>
    </source>
</evidence>
<gene>
    <name evidence="4" type="ORF">GCM10020367_40610</name>
</gene>
<keyword evidence="2" id="KW-0472">Membrane</keyword>
<feature type="domain" description="TadE-like" evidence="3">
    <location>
        <begin position="36"/>
        <end position="78"/>
    </location>
</feature>
<protein>
    <recommendedName>
        <fullName evidence="3">TadE-like domain-containing protein</fullName>
    </recommendedName>
</protein>
<accession>A0ABP6SEV8</accession>
<keyword evidence="5" id="KW-1185">Reference proteome</keyword>
<evidence type="ECO:0000313" key="5">
    <source>
        <dbReference type="Proteomes" id="UP001499990"/>
    </source>
</evidence>
<feature type="region of interest" description="Disordered" evidence="1">
    <location>
        <begin position="1"/>
        <end position="25"/>
    </location>
</feature>
<feature type="compositionally biased region" description="Basic and acidic residues" evidence="1">
    <location>
        <begin position="9"/>
        <end position="25"/>
    </location>
</feature>
<dbReference type="Proteomes" id="UP001499990">
    <property type="component" value="Unassembled WGS sequence"/>
</dbReference>
<reference evidence="5" key="1">
    <citation type="journal article" date="2019" name="Int. J. Syst. Evol. Microbiol.">
        <title>The Global Catalogue of Microorganisms (GCM) 10K type strain sequencing project: providing services to taxonomists for standard genome sequencing and annotation.</title>
        <authorList>
            <consortium name="The Broad Institute Genomics Platform"/>
            <consortium name="The Broad Institute Genome Sequencing Center for Infectious Disease"/>
            <person name="Wu L."/>
            <person name="Ma J."/>
        </authorList>
    </citation>
    <scope>NUCLEOTIDE SEQUENCE [LARGE SCALE GENOMIC DNA]</scope>
    <source>
        <strain evidence="5">JCM 9651</strain>
    </source>
</reference>
<dbReference type="InterPro" id="IPR012495">
    <property type="entry name" value="TadE-like_dom"/>
</dbReference>
<evidence type="ECO:0000259" key="3">
    <source>
        <dbReference type="Pfam" id="PF07811"/>
    </source>
</evidence>
<comment type="caution">
    <text evidence="4">The sequence shown here is derived from an EMBL/GenBank/DDBJ whole genome shotgun (WGS) entry which is preliminary data.</text>
</comment>
<name>A0ABP6SEV8_9ACTN</name>
<evidence type="ECO:0000313" key="4">
    <source>
        <dbReference type="EMBL" id="GAA3374909.1"/>
    </source>
</evidence>
<dbReference type="Pfam" id="PF07811">
    <property type="entry name" value="TadE"/>
    <property type="match status" value="1"/>
</dbReference>
<dbReference type="RefSeq" id="WP_345039640.1">
    <property type="nucleotide sequence ID" value="NZ_BAAAYL010000001.1"/>
</dbReference>
<proteinExistence type="predicted"/>
<evidence type="ECO:0000256" key="1">
    <source>
        <dbReference type="SAM" id="MobiDB-lite"/>
    </source>
</evidence>
<organism evidence="4 5">
    <name type="scientific">Streptomyces sannanensis</name>
    <dbReference type="NCBI Taxonomy" id="285536"/>
    <lineage>
        <taxon>Bacteria</taxon>
        <taxon>Bacillati</taxon>
        <taxon>Actinomycetota</taxon>
        <taxon>Actinomycetes</taxon>
        <taxon>Kitasatosporales</taxon>
        <taxon>Streptomycetaceae</taxon>
        <taxon>Streptomyces</taxon>
    </lineage>
</organism>
<dbReference type="EMBL" id="BAAAYL010000001">
    <property type="protein sequence ID" value="GAA3374909.1"/>
    <property type="molecule type" value="Genomic_DNA"/>
</dbReference>
<keyword evidence="2" id="KW-0812">Transmembrane</keyword>
<keyword evidence="2" id="KW-1133">Transmembrane helix</keyword>